<gene>
    <name evidence="1" type="ORF">FHP25_25755</name>
</gene>
<accession>A0A5C8PF62</accession>
<reference evidence="1 2" key="1">
    <citation type="submission" date="2019-06" db="EMBL/GenBank/DDBJ databases">
        <title>New taxonomy in bacterial strain CC-CFT640, isolated from vineyard.</title>
        <authorList>
            <person name="Lin S.-Y."/>
            <person name="Tsai C.-F."/>
            <person name="Young C.-C."/>
        </authorList>
    </citation>
    <scope>NUCLEOTIDE SEQUENCE [LARGE SCALE GENOMIC DNA]</scope>
    <source>
        <strain evidence="1 2">CC-CFT640</strain>
    </source>
</reference>
<protein>
    <submittedName>
        <fullName evidence="1">DUF433 domain-containing protein</fullName>
    </submittedName>
</protein>
<dbReference type="AlphaFoldDB" id="A0A5C8PF62"/>
<dbReference type="PANTHER" id="PTHR34849:SF3">
    <property type="entry name" value="SSR2962 PROTEIN"/>
    <property type="match status" value="1"/>
</dbReference>
<dbReference type="RefSeq" id="WP_147849856.1">
    <property type="nucleotide sequence ID" value="NZ_VDUZ01000033.1"/>
</dbReference>
<dbReference type="InterPro" id="IPR036388">
    <property type="entry name" value="WH-like_DNA-bd_sf"/>
</dbReference>
<comment type="caution">
    <text evidence="1">The sequence shown here is derived from an EMBL/GenBank/DDBJ whole genome shotgun (WGS) entry which is preliminary data.</text>
</comment>
<dbReference type="InterPro" id="IPR009057">
    <property type="entry name" value="Homeodomain-like_sf"/>
</dbReference>
<dbReference type="Gene3D" id="1.10.10.10">
    <property type="entry name" value="Winged helix-like DNA-binding domain superfamily/Winged helix DNA-binding domain"/>
    <property type="match status" value="1"/>
</dbReference>
<dbReference type="Proteomes" id="UP000321638">
    <property type="component" value="Unassembled WGS sequence"/>
</dbReference>
<dbReference type="PANTHER" id="PTHR34849">
    <property type="entry name" value="SSL5025 PROTEIN"/>
    <property type="match status" value="1"/>
</dbReference>
<sequence>MADAVAFTAAEVAFVLREPVKTVKKALDEGPVRAKLVKKAGSAVRAVEWADVLYLFAVRTLRDELTPKARTEFYHALKRVSVERAHEVRFGRLSVAIDDLKAEVRKRARELATLAEKVEFRQNGEAILKGTDVEVYRVAALLGGGMTPEQICEDYPSLTQAAVATAKAYADAHPKAGRPYPSSTVKRAIKGAGLETLDEVLDEEK</sequence>
<evidence type="ECO:0000313" key="2">
    <source>
        <dbReference type="Proteomes" id="UP000321638"/>
    </source>
</evidence>
<dbReference type="SUPFAM" id="SSF46689">
    <property type="entry name" value="Homeodomain-like"/>
    <property type="match status" value="1"/>
</dbReference>
<evidence type="ECO:0000313" key="1">
    <source>
        <dbReference type="EMBL" id="TXL72446.1"/>
    </source>
</evidence>
<dbReference type="EMBL" id="VDUZ01000033">
    <property type="protein sequence ID" value="TXL72446.1"/>
    <property type="molecule type" value="Genomic_DNA"/>
</dbReference>
<keyword evidence="2" id="KW-1185">Reference proteome</keyword>
<dbReference type="Pfam" id="PF04255">
    <property type="entry name" value="DUF433"/>
    <property type="match status" value="1"/>
</dbReference>
<dbReference type="InterPro" id="IPR007367">
    <property type="entry name" value="DUF433"/>
</dbReference>
<dbReference type="OrthoDB" id="200074at2"/>
<name>A0A5C8PF62_9HYPH</name>
<organism evidence="1 2">
    <name type="scientific">Vineibacter terrae</name>
    <dbReference type="NCBI Taxonomy" id="2586908"/>
    <lineage>
        <taxon>Bacteria</taxon>
        <taxon>Pseudomonadati</taxon>
        <taxon>Pseudomonadota</taxon>
        <taxon>Alphaproteobacteria</taxon>
        <taxon>Hyphomicrobiales</taxon>
        <taxon>Vineibacter</taxon>
    </lineage>
</organism>
<proteinExistence type="predicted"/>